<evidence type="ECO:0000313" key="1">
    <source>
        <dbReference type="EMBL" id="SES67214.1"/>
    </source>
</evidence>
<gene>
    <name evidence="1" type="ORF">SAMN04488587_0485</name>
</gene>
<dbReference type="NCBIfam" id="TIGR00072">
    <property type="entry name" value="hydrog_prot"/>
    <property type="match status" value="1"/>
</dbReference>
<dbReference type="RefSeq" id="WP_091688627.1">
    <property type="nucleotide sequence ID" value="NZ_CAAGSJ010000003.1"/>
</dbReference>
<reference evidence="2" key="1">
    <citation type="submission" date="2016-10" db="EMBL/GenBank/DDBJ databases">
        <authorList>
            <person name="Varghese N."/>
            <person name="Submissions S."/>
        </authorList>
    </citation>
    <scope>NUCLEOTIDE SEQUENCE [LARGE SCALE GENOMIC DNA]</scope>
    <source>
        <strain evidence="2">SLH 33</strain>
    </source>
</reference>
<protein>
    <submittedName>
        <fullName evidence="1">Hydrogenase maturation protease</fullName>
    </submittedName>
</protein>
<dbReference type="EMBL" id="FOHQ01000001">
    <property type="protein sequence ID" value="SES67214.1"/>
    <property type="molecule type" value="Genomic_DNA"/>
</dbReference>
<dbReference type="SUPFAM" id="SSF53163">
    <property type="entry name" value="HybD-like"/>
    <property type="match status" value="1"/>
</dbReference>
<dbReference type="GO" id="GO:0016485">
    <property type="term" value="P:protein processing"/>
    <property type="evidence" value="ECO:0007669"/>
    <property type="project" value="TreeGrafter"/>
</dbReference>
<proteinExistence type="predicted"/>
<dbReference type="GO" id="GO:0008047">
    <property type="term" value="F:enzyme activator activity"/>
    <property type="evidence" value="ECO:0007669"/>
    <property type="project" value="InterPro"/>
</dbReference>
<evidence type="ECO:0000313" key="2">
    <source>
        <dbReference type="Proteomes" id="UP000243338"/>
    </source>
</evidence>
<dbReference type="PANTHER" id="PTHR30302:SF7">
    <property type="entry name" value="F420-NONREDUCING HYDROGENASE II"/>
    <property type="match status" value="1"/>
</dbReference>
<keyword evidence="2" id="KW-1185">Reference proteome</keyword>
<dbReference type="OrthoDB" id="85598at2157"/>
<keyword evidence="1" id="KW-0645">Protease</keyword>
<dbReference type="Proteomes" id="UP000243338">
    <property type="component" value="Unassembled WGS sequence"/>
</dbReference>
<dbReference type="STRING" id="1353158.SAMN04488587_0485"/>
<dbReference type="InterPro" id="IPR023430">
    <property type="entry name" value="Pept_HybD-like_dom_sf"/>
</dbReference>
<organism evidence="1 2">
    <name type="scientific">Methanococcoides vulcani</name>
    <dbReference type="NCBI Taxonomy" id="1353158"/>
    <lineage>
        <taxon>Archaea</taxon>
        <taxon>Methanobacteriati</taxon>
        <taxon>Methanobacteriota</taxon>
        <taxon>Stenosarchaea group</taxon>
        <taxon>Methanomicrobia</taxon>
        <taxon>Methanosarcinales</taxon>
        <taxon>Methanosarcinaceae</taxon>
        <taxon>Methanococcoides</taxon>
    </lineage>
</organism>
<dbReference type="Pfam" id="PF01750">
    <property type="entry name" value="HycI"/>
    <property type="match status" value="1"/>
</dbReference>
<dbReference type="PANTHER" id="PTHR30302">
    <property type="entry name" value="HYDROGENASE 1 MATURATION PROTEASE"/>
    <property type="match status" value="1"/>
</dbReference>
<name>A0A1H9YE43_9EURY</name>
<dbReference type="CDD" id="cd00518">
    <property type="entry name" value="H2MP"/>
    <property type="match status" value="1"/>
</dbReference>
<accession>A0A1H9YE43</accession>
<dbReference type="AlphaFoldDB" id="A0A1H9YE43"/>
<dbReference type="GO" id="GO:0004175">
    <property type="term" value="F:endopeptidase activity"/>
    <property type="evidence" value="ECO:0007669"/>
    <property type="project" value="TreeGrafter"/>
</dbReference>
<dbReference type="PRINTS" id="PR00446">
    <property type="entry name" value="HYDRGNUPTAKE"/>
</dbReference>
<keyword evidence="1" id="KW-0378">Hydrolase</keyword>
<sequence length="164" mass="17693">MPELNPSVRIIGCGNTLMGDDAVGVRIVEALKKMELEPLEGIDILDAGVCGLDILNLLEGVDKVIIVDSIIGNTKKGSILRFEGEDLLNKDYEHGGIFSAHDICISDVLVIGKHVQDLPEILVFGIEIGGIKEELSMDLSLETLAAVDRVIPYIIEEIVGTSQD</sequence>
<dbReference type="Gene3D" id="3.40.50.1450">
    <property type="entry name" value="HybD-like"/>
    <property type="match status" value="1"/>
</dbReference>
<dbReference type="InterPro" id="IPR000671">
    <property type="entry name" value="Peptidase_A31"/>
</dbReference>